<protein>
    <submittedName>
        <fullName evidence="1">Uncharacterized protein</fullName>
    </submittedName>
</protein>
<name>A0AAV4Y526_CAEEX</name>
<sequence length="108" mass="11975">MTHKDCSSTCGSSGWQQLLWFKSSCRLHPLRASLREKWQIYTGDLAFSPCIAGYLNVIRYDTRSGPILFCSSAFVGGLAINGSIPLCEKTSKVVDQPPREERETTVSS</sequence>
<comment type="caution">
    <text evidence="1">The sequence shown here is derived from an EMBL/GenBank/DDBJ whole genome shotgun (WGS) entry which is preliminary data.</text>
</comment>
<dbReference type="Proteomes" id="UP001054945">
    <property type="component" value="Unassembled WGS sequence"/>
</dbReference>
<organism evidence="1 2">
    <name type="scientific">Caerostris extrusa</name>
    <name type="common">Bark spider</name>
    <name type="synonym">Caerostris bankana</name>
    <dbReference type="NCBI Taxonomy" id="172846"/>
    <lineage>
        <taxon>Eukaryota</taxon>
        <taxon>Metazoa</taxon>
        <taxon>Ecdysozoa</taxon>
        <taxon>Arthropoda</taxon>
        <taxon>Chelicerata</taxon>
        <taxon>Arachnida</taxon>
        <taxon>Araneae</taxon>
        <taxon>Araneomorphae</taxon>
        <taxon>Entelegynae</taxon>
        <taxon>Araneoidea</taxon>
        <taxon>Araneidae</taxon>
        <taxon>Caerostris</taxon>
    </lineage>
</organism>
<keyword evidence="2" id="KW-1185">Reference proteome</keyword>
<evidence type="ECO:0000313" key="2">
    <source>
        <dbReference type="Proteomes" id="UP001054945"/>
    </source>
</evidence>
<gene>
    <name evidence="1" type="ORF">CEXT_643981</name>
</gene>
<dbReference type="EMBL" id="BPLR01018812">
    <property type="protein sequence ID" value="GIZ02447.1"/>
    <property type="molecule type" value="Genomic_DNA"/>
</dbReference>
<reference evidence="1 2" key="1">
    <citation type="submission" date="2021-06" db="EMBL/GenBank/DDBJ databases">
        <title>Caerostris extrusa draft genome.</title>
        <authorList>
            <person name="Kono N."/>
            <person name="Arakawa K."/>
        </authorList>
    </citation>
    <scope>NUCLEOTIDE SEQUENCE [LARGE SCALE GENOMIC DNA]</scope>
</reference>
<evidence type="ECO:0000313" key="1">
    <source>
        <dbReference type="EMBL" id="GIZ02447.1"/>
    </source>
</evidence>
<accession>A0AAV4Y526</accession>
<dbReference type="AlphaFoldDB" id="A0AAV4Y526"/>
<proteinExistence type="predicted"/>